<dbReference type="GO" id="GO:0004497">
    <property type="term" value="F:monooxygenase activity"/>
    <property type="evidence" value="ECO:0007669"/>
    <property type="project" value="UniProtKB-KW"/>
</dbReference>
<dbReference type="PROSITE" id="PS51725">
    <property type="entry name" value="ABM"/>
    <property type="match status" value="1"/>
</dbReference>
<organism evidence="2 3">
    <name type="scientific">Devosia algicola</name>
    <dbReference type="NCBI Taxonomy" id="3026418"/>
    <lineage>
        <taxon>Bacteria</taxon>
        <taxon>Pseudomonadati</taxon>
        <taxon>Pseudomonadota</taxon>
        <taxon>Alphaproteobacteria</taxon>
        <taxon>Hyphomicrobiales</taxon>
        <taxon>Devosiaceae</taxon>
        <taxon>Devosia</taxon>
    </lineage>
</organism>
<sequence length="94" mass="10231">MVIISGTIALHPGQREAFLTASRTAIEAARQAEGCNWFVVSADPIEPDIANVYEEWASEAALQSFRNEGPSEDMQRMVATANVQRHFVAKSAPA</sequence>
<dbReference type="EMBL" id="CP118246">
    <property type="protein sequence ID" value="WDR02266.1"/>
    <property type="molecule type" value="Genomic_DNA"/>
</dbReference>
<dbReference type="InterPro" id="IPR011008">
    <property type="entry name" value="Dimeric_a/b-barrel"/>
</dbReference>
<keyword evidence="2" id="KW-0560">Oxidoreductase</keyword>
<reference evidence="2 3" key="1">
    <citation type="submission" date="2023-02" db="EMBL/GenBank/DDBJ databases">
        <title>Devosia algicola sp. nov., isolated from the phycosphere of marine algae.</title>
        <authorList>
            <person name="Kim J.M."/>
            <person name="Lee J.K."/>
            <person name="Choi B.J."/>
            <person name="Bayburt H."/>
            <person name="Jeon C.O."/>
        </authorList>
    </citation>
    <scope>NUCLEOTIDE SEQUENCE [LARGE SCALE GENOMIC DNA]</scope>
    <source>
        <strain evidence="2 3">G20-9</strain>
    </source>
</reference>
<accession>A0ABY7YLX6</accession>
<dbReference type="SUPFAM" id="SSF54909">
    <property type="entry name" value="Dimeric alpha+beta barrel"/>
    <property type="match status" value="1"/>
</dbReference>
<evidence type="ECO:0000313" key="3">
    <source>
        <dbReference type="Proteomes" id="UP001220530"/>
    </source>
</evidence>
<dbReference type="Proteomes" id="UP001220530">
    <property type="component" value="Chromosome"/>
</dbReference>
<feature type="domain" description="ABM" evidence="1">
    <location>
        <begin position="2"/>
        <end position="94"/>
    </location>
</feature>
<dbReference type="InterPro" id="IPR007138">
    <property type="entry name" value="ABM_dom"/>
</dbReference>
<dbReference type="RefSeq" id="WP_282218671.1">
    <property type="nucleotide sequence ID" value="NZ_CP118246.1"/>
</dbReference>
<evidence type="ECO:0000259" key="1">
    <source>
        <dbReference type="PROSITE" id="PS51725"/>
    </source>
</evidence>
<keyword evidence="3" id="KW-1185">Reference proteome</keyword>
<evidence type="ECO:0000313" key="2">
    <source>
        <dbReference type="EMBL" id="WDR02266.1"/>
    </source>
</evidence>
<keyword evidence="2" id="KW-0503">Monooxygenase</keyword>
<protein>
    <submittedName>
        <fullName evidence="2">Antibiotic biosynthesis monooxygenase</fullName>
    </submittedName>
</protein>
<proteinExistence type="predicted"/>
<dbReference type="Gene3D" id="3.30.70.100">
    <property type="match status" value="1"/>
</dbReference>
<gene>
    <name evidence="2" type="ORF">PSQ19_16765</name>
</gene>
<name>A0ABY7YLX6_9HYPH</name>
<dbReference type="Pfam" id="PF03992">
    <property type="entry name" value="ABM"/>
    <property type="match status" value="1"/>
</dbReference>